<comment type="cofactor">
    <cofactor evidence="1">
        <name>Mn(2+)</name>
        <dbReference type="ChEBI" id="CHEBI:29035"/>
    </cofactor>
</comment>
<comment type="subunit">
    <text evidence="15">Interacts with B3GNT8; this interaction greatly increases B3GNT2 catalytic activity, independently of B3GNT8 enzymatic activity.</text>
</comment>
<evidence type="ECO:0000256" key="8">
    <source>
        <dbReference type="ARBA" id="ARBA00022968"/>
    </source>
</evidence>
<evidence type="ECO:0000256" key="13">
    <source>
        <dbReference type="ARBA" id="ARBA00023211"/>
    </source>
</evidence>
<dbReference type="InterPro" id="IPR002659">
    <property type="entry name" value="Glyco_trans_31"/>
</dbReference>
<evidence type="ECO:0000256" key="14">
    <source>
        <dbReference type="ARBA" id="ARBA00050470"/>
    </source>
</evidence>
<dbReference type="PANTHER" id="PTHR11214">
    <property type="entry name" value="BETA-1,3-N-ACETYLGLUCOSAMINYLTRANSFERASE"/>
    <property type="match status" value="1"/>
</dbReference>
<evidence type="ECO:0000256" key="3">
    <source>
        <dbReference type="ARBA" id="ARBA00004922"/>
    </source>
</evidence>
<evidence type="ECO:0000313" key="17">
    <source>
        <dbReference type="EMBL" id="KAG5278381.1"/>
    </source>
</evidence>
<evidence type="ECO:0000256" key="5">
    <source>
        <dbReference type="ARBA" id="ARBA00022676"/>
    </source>
</evidence>
<keyword evidence="6" id="KW-0808">Transferase</keyword>
<dbReference type="EMBL" id="JADWDJ010000007">
    <property type="protein sequence ID" value="KAG5278381.1"/>
    <property type="molecule type" value="Genomic_DNA"/>
</dbReference>
<evidence type="ECO:0000256" key="7">
    <source>
        <dbReference type="ARBA" id="ARBA00022692"/>
    </source>
</evidence>
<accession>A0AAV6GZC9</accession>
<evidence type="ECO:0000256" key="6">
    <source>
        <dbReference type="ARBA" id="ARBA00022679"/>
    </source>
</evidence>
<dbReference type="GO" id="GO:0000139">
    <property type="term" value="C:Golgi membrane"/>
    <property type="evidence" value="ECO:0007669"/>
    <property type="project" value="UniProtKB-SubCell"/>
</dbReference>
<evidence type="ECO:0000256" key="15">
    <source>
        <dbReference type="ARBA" id="ARBA00065824"/>
    </source>
</evidence>
<dbReference type="GO" id="GO:0030311">
    <property type="term" value="P:poly-N-acetyllactosamine biosynthetic process"/>
    <property type="evidence" value="ECO:0007669"/>
    <property type="project" value="TreeGrafter"/>
</dbReference>
<dbReference type="FunFam" id="3.90.550.50:FF:000010">
    <property type="entry name" value="Hexosyltransferase"/>
    <property type="match status" value="1"/>
</dbReference>
<evidence type="ECO:0000256" key="11">
    <source>
        <dbReference type="ARBA" id="ARBA00023136"/>
    </source>
</evidence>
<keyword evidence="10 16" id="KW-0333">Golgi apparatus</keyword>
<dbReference type="PANTHER" id="PTHR11214:SF25">
    <property type="entry name" value="N-ACETYLLACTOSAMINIDE BETA-1,3-N-ACETYLGLUCOSAMINYLTRANSFERASE 2"/>
    <property type="match status" value="1"/>
</dbReference>
<comment type="catalytic activity">
    <reaction evidence="14">
        <text>a beta-D-galactosyl-(1-&gt;4)-N-acetyl-beta-D-glucosaminyl derivative + UDP-N-acetyl-alpha-D-glucosamine = an N-acetyl-beta-D-glucosaminyl-(1-&gt;3)-beta-D-galactosyl-(1-&gt;4)-N-acetyl-beta-D-glucosaminyl derivative + UDP + H(+)</text>
        <dbReference type="Rhea" id="RHEA:14389"/>
        <dbReference type="ChEBI" id="CHEBI:15378"/>
        <dbReference type="ChEBI" id="CHEBI:57705"/>
        <dbReference type="ChEBI" id="CHEBI:58223"/>
        <dbReference type="ChEBI" id="CHEBI:133507"/>
        <dbReference type="ChEBI" id="CHEBI:134090"/>
        <dbReference type="EC" id="2.4.1.149"/>
    </reaction>
</comment>
<gene>
    <name evidence="17" type="ORF">AALO_G00098350</name>
</gene>
<sequence length="416" mass="47538">MHTSQMKNRILGLMMFNVLLFILVDISMKYTHVRDQNSKVRIPSTRFWKKLTVSEAFWNRRQQLLDHIHNPLFASAIAAGNDTLIDAATIPAGILAWINDTSPEDPCAPDHSMASRVKDYDQLPQRFKDFLRYMRCRSYPMVLNVPDLCQEPPFLLLAVKSLSPHFDRRQAIRQSWGRAGTFAGHKVVTVFLLGNAASTDHFPDLSGMVQHESALHGDILQWNYRDTFFNLTVKEVLFLEWLHHSCPGVSYVFKGDDDVFVNTHRILNYLGGLRRSKSRDLFIGDVITGAGPHRNKKLKYYIPESVFQGNYPPYAGGGGYIYSGDVAMRLYNASQKVSLYPIDDVYTGMCLQKIGLLPEKHKDFKTFNIDEKYRDNACIYSALMLVHSRTPQEVIQIWSWLQDPGLRCQAVTKVVG</sequence>
<evidence type="ECO:0000256" key="1">
    <source>
        <dbReference type="ARBA" id="ARBA00001936"/>
    </source>
</evidence>
<comment type="caution">
    <text evidence="17">The sequence shown here is derived from an EMBL/GenBank/DDBJ whole genome shotgun (WGS) entry which is preliminary data.</text>
</comment>
<comment type="subcellular location">
    <subcellularLocation>
        <location evidence="2 16">Golgi apparatus membrane</location>
        <topology evidence="2 16">Single-pass type II membrane protein</topology>
    </subcellularLocation>
</comment>
<dbReference type="Pfam" id="PF01762">
    <property type="entry name" value="Galactosyl_T"/>
    <property type="match status" value="1"/>
</dbReference>
<keyword evidence="9 16" id="KW-1133">Transmembrane helix</keyword>
<organism evidence="17 18">
    <name type="scientific">Alosa alosa</name>
    <name type="common">allis shad</name>
    <dbReference type="NCBI Taxonomy" id="278164"/>
    <lineage>
        <taxon>Eukaryota</taxon>
        <taxon>Metazoa</taxon>
        <taxon>Chordata</taxon>
        <taxon>Craniata</taxon>
        <taxon>Vertebrata</taxon>
        <taxon>Euteleostomi</taxon>
        <taxon>Actinopterygii</taxon>
        <taxon>Neopterygii</taxon>
        <taxon>Teleostei</taxon>
        <taxon>Clupei</taxon>
        <taxon>Clupeiformes</taxon>
        <taxon>Clupeoidei</taxon>
        <taxon>Clupeidae</taxon>
        <taxon>Alosa</taxon>
    </lineage>
</organism>
<keyword evidence="7 16" id="KW-0812">Transmembrane</keyword>
<keyword evidence="8 16" id="KW-0735">Signal-anchor</keyword>
<dbReference type="Proteomes" id="UP000823561">
    <property type="component" value="Chromosome 7"/>
</dbReference>
<keyword evidence="12" id="KW-0325">Glycoprotein</keyword>
<dbReference type="AlphaFoldDB" id="A0AAV6GZC9"/>
<reference evidence="17" key="1">
    <citation type="submission" date="2020-10" db="EMBL/GenBank/DDBJ databases">
        <title>Chromosome-scale genome assembly of the Allis shad, Alosa alosa.</title>
        <authorList>
            <person name="Margot Z."/>
            <person name="Christophe K."/>
            <person name="Cabau C."/>
            <person name="Louis A."/>
            <person name="Berthelot C."/>
            <person name="Parey E."/>
            <person name="Roest Crollius H."/>
            <person name="Montfort J."/>
            <person name="Robinson-Rechavi M."/>
            <person name="Bucao C."/>
            <person name="Bouchez O."/>
            <person name="Gislard M."/>
            <person name="Lluch J."/>
            <person name="Milhes M."/>
            <person name="Lampietro C."/>
            <person name="Lopez Roques C."/>
            <person name="Donnadieu C."/>
            <person name="Braasch I."/>
            <person name="Desvignes T."/>
            <person name="Postlethwait J."/>
            <person name="Bobe J."/>
            <person name="Guiguen Y."/>
        </authorList>
    </citation>
    <scope>NUCLEOTIDE SEQUENCE</scope>
    <source>
        <strain evidence="17">M-15738</strain>
        <tissue evidence="17">Blood</tissue>
    </source>
</reference>
<comment type="similarity">
    <text evidence="4 16">Belongs to the glycosyltransferase 31 family.</text>
</comment>
<keyword evidence="11 16" id="KW-0472">Membrane</keyword>
<evidence type="ECO:0000256" key="2">
    <source>
        <dbReference type="ARBA" id="ARBA00004323"/>
    </source>
</evidence>
<dbReference type="Gene3D" id="3.90.550.50">
    <property type="match status" value="1"/>
</dbReference>
<evidence type="ECO:0000256" key="4">
    <source>
        <dbReference type="ARBA" id="ARBA00008661"/>
    </source>
</evidence>
<dbReference type="GO" id="GO:0006493">
    <property type="term" value="P:protein O-linked glycosylation"/>
    <property type="evidence" value="ECO:0007669"/>
    <property type="project" value="TreeGrafter"/>
</dbReference>
<feature type="transmembrane region" description="Helical" evidence="16">
    <location>
        <begin position="12"/>
        <end position="30"/>
    </location>
</feature>
<dbReference type="EC" id="2.4.1.-" evidence="16"/>
<evidence type="ECO:0000313" key="18">
    <source>
        <dbReference type="Proteomes" id="UP000823561"/>
    </source>
</evidence>
<evidence type="ECO:0000256" key="12">
    <source>
        <dbReference type="ARBA" id="ARBA00023180"/>
    </source>
</evidence>
<keyword evidence="18" id="KW-1185">Reference proteome</keyword>
<evidence type="ECO:0000256" key="10">
    <source>
        <dbReference type="ARBA" id="ARBA00023034"/>
    </source>
</evidence>
<proteinExistence type="inferred from homology"/>
<protein>
    <recommendedName>
        <fullName evidence="16">Hexosyltransferase</fullName>
        <ecNumber evidence="16">2.4.1.-</ecNumber>
    </recommendedName>
</protein>
<evidence type="ECO:0000256" key="16">
    <source>
        <dbReference type="RuleBase" id="RU363063"/>
    </source>
</evidence>
<keyword evidence="13" id="KW-0464">Manganese</keyword>
<comment type="pathway">
    <text evidence="3">Protein modification; protein glycosylation.</text>
</comment>
<evidence type="ECO:0000256" key="9">
    <source>
        <dbReference type="ARBA" id="ARBA00022989"/>
    </source>
</evidence>
<keyword evidence="5 16" id="KW-0328">Glycosyltransferase</keyword>
<dbReference type="GO" id="GO:0008532">
    <property type="term" value="F:N-acetyllactosaminide beta-1,3-N-acetylglucosaminyltransferase activity"/>
    <property type="evidence" value="ECO:0007669"/>
    <property type="project" value="UniProtKB-EC"/>
</dbReference>
<name>A0AAV6GZC9_9TELE</name>